<evidence type="ECO:0000256" key="6">
    <source>
        <dbReference type="SAM" id="Phobius"/>
    </source>
</evidence>
<dbReference type="InterPro" id="IPR025857">
    <property type="entry name" value="MacB_PCD"/>
</dbReference>
<dbReference type="RefSeq" id="WP_175528850.1">
    <property type="nucleotide sequence ID" value="NZ_FOZL01000001.1"/>
</dbReference>
<gene>
    <name evidence="9" type="ORF">SAMN05421771_0738</name>
</gene>
<protein>
    <submittedName>
        <fullName evidence="9">Putative ABC transport system permease protein</fullName>
    </submittedName>
</protein>
<evidence type="ECO:0000256" key="5">
    <source>
        <dbReference type="ARBA" id="ARBA00023136"/>
    </source>
</evidence>
<evidence type="ECO:0000256" key="2">
    <source>
        <dbReference type="ARBA" id="ARBA00022475"/>
    </source>
</evidence>
<dbReference type="InterPro" id="IPR003838">
    <property type="entry name" value="ABC3_permease_C"/>
</dbReference>
<evidence type="ECO:0000259" key="8">
    <source>
        <dbReference type="Pfam" id="PF12704"/>
    </source>
</evidence>
<dbReference type="Pfam" id="PF02687">
    <property type="entry name" value="FtsX"/>
    <property type="match status" value="1"/>
</dbReference>
<reference evidence="9 10" key="1">
    <citation type="submission" date="2016-10" db="EMBL/GenBank/DDBJ databases">
        <authorList>
            <person name="de Groot N.N."/>
        </authorList>
    </citation>
    <scope>NUCLEOTIDE SEQUENCE [LARGE SCALE GENOMIC DNA]</scope>
    <source>
        <strain evidence="9 10">DSM 21001</strain>
    </source>
</reference>
<evidence type="ECO:0000256" key="3">
    <source>
        <dbReference type="ARBA" id="ARBA00022692"/>
    </source>
</evidence>
<keyword evidence="5 6" id="KW-0472">Membrane</keyword>
<comment type="subcellular location">
    <subcellularLocation>
        <location evidence="1">Cell membrane</location>
        <topology evidence="1">Multi-pass membrane protein</topology>
    </subcellularLocation>
</comment>
<dbReference type="AlphaFoldDB" id="A0A1I6LHZ8"/>
<feature type="domain" description="MacB-like periplasmic core" evidence="8">
    <location>
        <begin position="21"/>
        <end position="245"/>
    </location>
</feature>
<dbReference type="GO" id="GO:0005886">
    <property type="term" value="C:plasma membrane"/>
    <property type="evidence" value="ECO:0007669"/>
    <property type="project" value="UniProtKB-SubCell"/>
</dbReference>
<dbReference type="Pfam" id="PF12704">
    <property type="entry name" value="MacB_PCD"/>
    <property type="match status" value="1"/>
</dbReference>
<feature type="transmembrane region" description="Helical" evidence="6">
    <location>
        <begin position="329"/>
        <end position="362"/>
    </location>
</feature>
<evidence type="ECO:0000313" key="9">
    <source>
        <dbReference type="EMBL" id="SFS03054.1"/>
    </source>
</evidence>
<keyword evidence="3 6" id="KW-0812">Transmembrane</keyword>
<feature type="domain" description="ABC3 transporter permease C-terminal" evidence="7">
    <location>
        <begin position="287"/>
        <end position="397"/>
    </location>
</feature>
<evidence type="ECO:0000313" key="10">
    <source>
        <dbReference type="Proteomes" id="UP000199024"/>
    </source>
</evidence>
<proteinExistence type="predicted"/>
<keyword evidence="2" id="KW-1003">Cell membrane</keyword>
<evidence type="ECO:0000256" key="4">
    <source>
        <dbReference type="ARBA" id="ARBA00022989"/>
    </source>
</evidence>
<dbReference type="InterPro" id="IPR050250">
    <property type="entry name" value="Macrolide_Exporter_MacB"/>
</dbReference>
<accession>A0A1I6LHZ8</accession>
<dbReference type="PANTHER" id="PTHR30572">
    <property type="entry name" value="MEMBRANE COMPONENT OF TRANSPORTER-RELATED"/>
    <property type="match status" value="1"/>
</dbReference>
<dbReference type="STRING" id="474950.SAMN05421771_0738"/>
<evidence type="ECO:0000259" key="7">
    <source>
        <dbReference type="Pfam" id="PF02687"/>
    </source>
</evidence>
<organism evidence="9 10">
    <name type="scientific">Granulicella pectinivorans</name>
    <dbReference type="NCBI Taxonomy" id="474950"/>
    <lineage>
        <taxon>Bacteria</taxon>
        <taxon>Pseudomonadati</taxon>
        <taxon>Acidobacteriota</taxon>
        <taxon>Terriglobia</taxon>
        <taxon>Terriglobales</taxon>
        <taxon>Acidobacteriaceae</taxon>
        <taxon>Granulicella</taxon>
    </lineage>
</organism>
<feature type="transmembrane region" description="Helical" evidence="6">
    <location>
        <begin position="368"/>
        <end position="390"/>
    </location>
</feature>
<dbReference type="EMBL" id="FOZL01000001">
    <property type="protein sequence ID" value="SFS03054.1"/>
    <property type="molecule type" value="Genomic_DNA"/>
</dbReference>
<feature type="transmembrane region" description="Helical" evidence="6">
    <location>
        <begin position="21"/>
        <end position="42"/>
    </location>
</feature>
<dbReference type="PANTHER" id="PTHR30572:SF15">
    <property type="entry name" value="ABC TRANSPORTER PERMEASE"/>
    <property type="match status" value="1"/>
</dbReference>
<feature type="transmembrane region" description="Helical" evidence="6">
    <location>
        <begin position="281"/>
        <end position="308"/>
    </location>
</feature>
<sequence>MEFKEGLKLALQSLWANKLRTVLTLLGVVIGVASVIAVVTLVNGANSFIETKFSSYGADVFTVSRMPQFITSADDYVKFQRRKNILLDDYRYIEANCKSCVGIGAQQATVAKVVRGTQSVTDSTVRGYTWQMPSLQNLNITEGRDFTQNDEEHASHVCIIGTDIRDNLLAGVDPIGQELRVDGSPYTVIGVSEKQGSTFGASQDNWVGIPLTAYQKSYGTAKSVTIYIKAGQAGSVLESAADEVRVLMRSQRHDAPGAENSFELDTNNTLVGFASGLTKSFGAVAGAIAAVSLIVGGIVIMNIMLVSVTERTREIGIRKALGARGKDILMQFLLESAMMALVGGFIGVLGGVAVAEAVTLAIGFPSSVAVWSVVAGLIVATATGIFFGVYPARKAAMLDPIVALRAD</sequence>
<keyword evidence="4 6" id="KW-1133">Transmembrane helix</keyword>
<dbReference type="Proteomes" id="UP000199024">
    <property type="component" value="Unassembled WGS sequence"/>
</dbReference>
<name>A0A1I6LHZ8_9BACT</name>
<keyword evidence="10" id="KW-1185">Reference proteome</keyword>
<dbReference type="GO" id="GO:0022857">
    <property type="term" value="F:transmembrane transporter activity"/>
    <property type="evidence" value="ECO:0007669"/>
    <property type="project" value="TreeGrafter"/>
</dbReference>
<evidence type="ECO:0000256" key="1">
    <source>
        <dbReference type="ARBA" id="ARBA00004651"/>
    </source>
</evidence>